<dbReference type="EMBL" id="CACTIH010009513">
    <property type="protein sequence ID" value="CAA3031992.1"/>
    <property type="molecule type" value="Genomic_DNA"/>
</dbReference>
<dbReference type="Gramene" id="OE9A060081T1">
    <property type="protein sequence ID" value="OE9A060081C1"/>
    <property type="gene ID" value="OE9A060081"/>
</dbReference>
<name>A0A8S0VM21_OLEEU</name>
<dbReference type="AlphaFoldDB" id="A0A8S0VM21"/>
<keyword evidence="2" id="KW-1185">Reference proteome</keyword>
<protein>
    <submittedName>
        <fullName evidence="1">Uncharacterized protein LOC111401971 isoform X1</fullName>
    </submittedName>
</protein>
<organism evidence="1 2">
    <name type="scientific">Olea europaea subsp. europaea</name>
    <dbReference type="NCBI Taxonomy" id="158383"/>
    <lineage>
        <taxon>Eukaryota</taxon>
        <taxon>Viridiplantae</taxon>
        <taxon>Streptophyta</taxon>
        <taxon>Embryophyta</taxon>
        <taxon>Tracheophyta</taxon>
        <taxon>Spermatophyta</taxon>
        <taxon>Magnoliopsida</taxon>
        <taxon>eudicotyledons</taxon>
        <taxon>Gunneridae</taxon>
        <taxon>Pentapetalae</taxon>
        <taxon>asterids</taxon>
        <taxon>lamiids</taxon>
        <taxon>Lamiales</taxon>
        <taxon>Oleaceae</taxon>
        <taxon>Oleeae</taxon>
        <taxon>Olea</taxon>
    </lineage>
</organism>
<evidence type="ECO:0000313" key="2">
    <source>
        <dbReference type="Proteomes" id="UP000594638"/>
    </source>
</evidence>
<dbReference type="Proteomes" id="UP000594638">
    <property type="component" value="Unassembled WGS sequence"/>
</dbReference>
<dbReference type="OrthoDB" id="1878647at2759"/>
<accession>A0A8S0VM21</accession>
<reference evidence="1 2" key="1">
    <citation type="submission" date="2019-12" db="EMBL/GenBank/DDBJ databases">
        <authorList>
            <person name="Alioto T."/>
            <person name="Alioto T."/>
            <person name="Gomez Garrido J."/>
        </authorList>
    </citation>
    <scope>NUCLEOTIDE SEQUENCE [LARGE SCALE GENOMIC DNA]</scope>
</reference>
<comment type="caution">
    <text evidence="1">The sequence shown here is derived from an EMBL/GenBank/DDBJ whole genome shotgun (WGS) entry which is preliminary data.</text>
</comment>
<feature type="non-terminal residue" evidence="1">
    <location>
        <position position="1"/>
    </location>
</feature>
<evidence type="ECO:0000313" key="1">
    <source>
        <dbReference type="EMBL" id="CAA3031992.1"/>
    </source>
</evidence>
<proteinExistence type="predicted"/>
<sequence length="311" mass="35389">PWWREGDCECNGCRNRNYAFSTFCNRCKRLRLLVNYKTPADSKWLPRIGDWICTANEFKNKEKEEEEMEDNEEEACVLECEEGQTSKGAYDDEGDDGMTDIEEEIDLKAERRKRGVSHNTLLKQLHREGVREADLLGEPSGHFFDYYVLYGTPKRKKRVPRSEKYGSPPRIMSPPTGWITEEEALENSKKEIQETEAQCDILHVDLSQKDNSTEDKQEVEIDAAEKQSVSGFDLMLGCNTNKPNIIYPTIPSENSAIPTTLQVSLQVPRVPAAPTLLGKGAKQWRDIAIITIMHLEHNVIGAKLREVVSVA</sequence>
<gene>
    <name evidence="1" type="ORF">OLEA9_A060081</name>
</gene>